<dbReference type="SMART" id="SM00028">
    <property type="entry name" value="TPR"/>
    <property type="match status" value="4"/>
</dbReference>
<dbReference type="PANTHER" id="PTHR12558">
    <property type="entry name" value="CELL DIVISION CYCLE 16,23,27"/>
    <property type="match status" value="1"/>
</dbReference>
<organism evidence="4 5">
    <name type="scientific">Desulforapulum autotrophicum (strain ATCC 43914 / DSM 3382 / VKM B-1955 / HRM2)</name>
    <name type="common">Desulfobacterium autotrophicum</name>
    <dbReference type="NCBI Taxonomy" id="177437"/>
    <lineage>
        <taxon>Bacteria</taxon>
        <taxon>Pseudomonadati</taxon>
        <taxon>Thermodesulfobacteriota</taxon>
        <taxon>Desulfobacteria</taxon>
        <taxon>Desulfobacterales</taxon>
        <taxon>Desulfobacteraceae</taxon>
        <taxon>Desulforapulum</taxon>
    </lineage>
</organism>
<dbReference type="AlphaFoldDB" id="C0QGE7"/>
<dbReference type="SUPFAM" id="SSF52172">
    <property type="entry name" value="CheY-like"/>
    <property type="match status" value="1"/>
</dbReference>
<evidence type="ECO:0000313" key="5">
    <source>
        <dbReference type="Proteomes" id="UP000000442"/>
    </source>
</evidence>
<accession>C0QGE7</accession>
<dbReference type="OrthoDB" id="5469454at2"/>
<dbReference type="EMBL" id="CP001087">
    <property type="protein sequence ID" value="ACN17726.1"/>
    <property type="molecule type" value="Genomic_DNA"/>
</dbReference>
<dbReference type="InterPro" id="IPR011990">
    <property type="entry name" value="TPR-like_helical_dom_sf"/>
</dbReference>
<evidence type="ECO:0000313" key="4">
    <source>
        <dbReference type="EMBL" id="ACN17726.1"/>
    </source>
</evidence>
<evidence type="ECO:0000259" key="3">
    <source>
        <dbReference type="PROSITE" id="PS50110"/>
    </source>
</evidence>
<feature type="repeat" description="TPR" evidence="2">
    <location>
        <begin position="254"/>
        <end position="287"/>
    </location>
</feature>
<feature type="domain" description="Response regulatory" evidence="3">
    <location>
        <begin position="5"/>
        <end position="122"/>
    </location>
</feature>
<dbReference type="PROSITE" id="PS50005">
    <property type="entry name" value="TPR"/>
    <property type="match status" value="3"/>
</dbReference>
<proteinExistence type="predicted"/>
<dbReference type="PROSITE" id="PS50293">
    <property type="entry name" value="TPR_REGION"/>
    <property type="match status" value="1"/>
</dbReference>
<dbReference type="Gene3D" id="3.40.50.2300">
    <property type="match status" value="1"/>
</dbReference>
<dbReference type="PANTHER" id="PTHR12558:SF13">
    <property type="entry name" value="CELL DIVISION CYCLE PROTEIN 27 HOMOLOG"/>
    <property type="match status" value="1"/>
</dbReference>
<dbReference type="Pfam" id="PF00072">
    <property type="entry name" value="Response_reg"/>
    <property type="match status" value="1"/>
</dbReference>
<dbReference type="KEGG" id="dat:HRM2_46700"/>
<dbReference type="InterPro" id="IPR011006">
    <property type="entry name" value="CheY-like_superfamily"/>
</dbReference>
<dbReference type="SUPFAM" id="SSF48452">
    <property type="entry name" value="TPR-like"/>
    <property type="match status" value="1"/>
</dbReference>
<sequence length="336" mass="37963">MEDKSILIVSEKKEEQIDLIRILKKIGYDKIFTTQSGGNAWAYLKSKKIDCVISSYEMTEMSGLSLLTILRKEESLATLPFFLTDNAFNKIKVLRAGQIGVTGLFVIPYDRNGIKDKLSLAIGNICSPVITEVEKSLEQGIYLIERKEYVRALELFETLVTQGENPEYYFNIGYIKTSQGKHSEAIEAFSKATQLDRLFVKAYEAMGRAHMALGNHQQSEECLQIAADIYLDSDKLGSAEGLLNEILEAGSTSLNVFNSLGVIHRKKGNKEQALRQYQKALKIHPDEPYIYYNIGRIYLDMKNTTKAKFYFQAALDKDHGFDEARQVIKAIDIGLV</sequence>
<evidence type="ECO:0000256" key="1">
    <source>
        <dbReference type="PROSITE-ProRule" id="PRU00169"/>
    </source>
</evidence>
<dbReference type="SMART" id="SM00448">
    <property type="entry name" value="REC"/>
    <property type="match status" value="1"/>
</dbReference>
<dbReference type="eggNOG" id="COG3706">
    <property type="taxonomic scope" value="Bacteria"/>
</dbReference>
<gene>
    <name evidence="4" type="ordered locus">HRM2_46700</name>
</gene>
<dbReference type="InterPro" id="IPR019734">
    <property type="entry name" value="TPR_rpt"/>
</dbReference>
<dbReference type="GO" id="GO:0000160">
    <property type="term" value="P:phosphorelay signal transduction system"/>
    <property type="evidence" value="ECO:0007669"/>
    <property type="project" value="InterPro"/>
</dbReference>
<feature type="repeat" description="TPR" evidence="2">
    <location>
        <begin position="288"/>
        <end position="321"/>
    </location>
</feature>
<protein>
    <submittedName>
        <fullName evidence="4">TPR-repeat-containing protein with CheY-like receiver</fullName>
    </submittedName>
</protein>
<dbReference type="STRING" id="177437.HRM2_46700"/>
<feature type="repeat" description="TPR" evidence="2">
    <location>
        <begin position="166"/>
        <end position="199"/>
    </location>
</feature>
<keyword evidence="5" id="KW-1185">Reference proteome</keyword>
<reference evidence="4 5" key="1">
    <citation type="journal article" date="2009" name="Environ. Microbiol.">
        <title>Genome sequence of Desulfobacterium autotrophicum HRM2, a marine sulfate reducer oxidizing organic carbon completely to carbon dioxide.</title>
        <authorList>
            <person name="Strittmatter A.W."/>
            <person name="Liesegang H."/>
            <person name="Rabus R."/>
            <person name="Decker I."/>
            <person name="Amann J."/>
            <person name="Andres S."/>
            <person name="Henne A."/>
            <person name="Fricke W.F."/>
            <person name="Martinez-Arias R."/>
            <person name="Bartels D."/>
            <person name="Goesmann A."/>
            <person name="Krause L."/>
            <person name="Puehler A."/>
            <person name="Klenk H.P."/>
            <person name="Richter M."/>
            <person name="Schuler M."/>
            <person name="Gloeckner F.O."/>
            <person name="Meyerdierks A."/>
            <person name="Gottschalk G."/>
            <person name="Amann R."/>
        </authorList>
    </citation>
    <scope>NUCLEOTIDE SEQUENCE [LARGE SCALE GENOMIC DNA]</scope>
    <source>
        <strain evidence="5">ATCC 43914 / DSM 3382 / HRM2</strain>
    </source>
</reference>
<evidence type="ECO:0000256" key="2">
    <source>
        <dbReference type="PROSITE-ProRule" id="PRU00339"/>
    </source>
</evidence>
<name>C0QGE7_DESAH</name>
<dbReference type="HOGENOM" id="CLU_058595_0_0_7"/>
<dbReference type="RefSeq" id="WP_015906436.1">
    <property type="nucleotide sequence ID" value="NC_012108.1"/>
</dbReference>
<comment type="caution">
    <text evidence="1">Lacks conserved residue(s) required for the propagation of feature annotation.</text>
</comment>
<dbReference type="eggNOG" id="COG0457">
    <property type="taxonomic scope" value="Bacteria"/>
</dbReference>
<dbReference type="Proteomes" id="UP000000442">
    <property type="component" value="Chromosome"/>
</dbReference>
<keyword evidence="2" id="KW-0802">TPR repeat</keyword>
<dbReference type="InterPro" id="IPR001789">
    <property type="entry name" value="Sig_transdc_resp-reg_receiver"/>
</dbReference>
<dbReference type="Gene3D" id="1.25.40.10">
    <property type="entry name" value="Tetratricopeptide repeat domain"/>
    <property type="match status" value="2"/>
</dbReference>
<dbReference type="Pfam" id="PF13414">
    <property type="entry name" value="TPR_11"/>
    <property type="match status" value="2"/>
</dbReference>
<dbReference type="PROSITE" id="PS50110">
    <property type="entry name" value="RESPONSE_REGULATORY"/>
    <property type="match status" value="1"/>
</dbReference>